<sequence length="58" mass="6782">MQDINHHICSVRRPFCLTPFLHTPGRPQKTHLHKKEGPENTSRPLPQKVSPSQMTVRW</sequence>
<proteinExistence type="predicted"/>
<feature type="compositionally biased region" description="Polar residues" evidence="1">
    <location>
        <begin position="39"/>
        <end position="58"/>
    </location>
</feature>
<name>A0A0A9H266_ARUDO</name>
<reference evidence="2" key="2">
    <citation type="journal article" date="2015" name="Data Brief">
        <title>Shoot transcriptome of the giant reed, Arundo donax.</title>
        <authorList>
            <person name="Barrero R.A."/>
            <person name="Guerrero F.D."/>
            <person name="Moolhuijzen P."/>
            <person name="Goolsby J.A."/>
            <person name="Tidwell J."/>
            <person name="Bellgard S.E."/>
            <person name="Bellgard M.I."/>
        </authorList>
    </citation>
    <scope>NUCLEOTIDE SEQUENCE</scope>
    <source>
        <tissue evidence="2">Shoot tissue taken approximately 20 cm above the soil surface</tissue>
    </source>
</reference>
<organism evidence="2">
    <name type="scientific">Arundo donax</name>
    <name type="common">Giant reed</name>
    <name type="synonym">Donax arundinaceus</name>
    <dbReference type="NCBI Taxonomy" id="35708"/>
    <lineage>
        <taxon>Eukaryota</taxon>
        <taxon>Viridiplantae</taxon>
        <taxon>Streptophyta</taxon>
        <taxon>Embryophyta</taxon>
        <taxon>Tracheophyta</taxon>
        <taxon>Spermatophyta</taxon>
        <taxon>Magnoliopsida</taxon>
        <taxon>Liliopsida</taxon>
        <taxon>Poales</taxon>
        <taxon>Poaceae</taxon>
        <taxon>PACMAD clade</taxon>
        <taxon>Arundinoideae</taxon>
        <taxon>Arundineae</taxon>
        <taxon>Arundo</taxon>
    </lineage>
</organism>
<evidence type="ECO:0000313" key="2">
    <source>
        <dbReference type="EMBL" id="JAE28926.1"/>
    </source>
</evidence>
<dbReference type="EMBL" id="GBRH01168970">
    <property type="protein sequence ID" value="JAE28926.1"/>
    <property type="molecule type" value="Transcribed_RNA"/>
</dbReference>
<evidence type="ECO:0000256" key="1">
    <source>
        <dbReference type="SAM" id="MobiDB-lite"/>
    </source>
</evidence>
<protein>
    <submittedName>
        <fullName evidence="2">Uncharacterized protein</fullName>
    </submittedName>
</protein>
<feature type="region of interest" description="Disordered" evidence="1">
    <location>
        <begin position="22"/>
        <end position="58"/>
    </location>
</feature>
<accession>A0A0A9H266</accession>
<reference evidence="2" key="1">
    <citation type="submission" date="2014-09" db="EMBL/GenBank/DDBJ databases">
        <authorList>
            <person name="Magalhaes I.L.F."/>
            <person name="Oliveira U."/>
            <person name="Santos F.R."/>
            <person name="Vidigal T.H.D.A."/>
            <person name="Brescovit A.D."/>
            <person name="Santos A.J."/>
        </authorList>
    </citation>
    <scope>NUCLEOTIDE SEQUENCE</scope>
    <source>
        <tissue evidence="2">Shoot tissue taken approximately 20 cm above the soil surface</tissue>
    </source>
</reference>
<dbReference type="AlphaFoldDB" id="A0A0A9H266"/>